<keyword evidence="4" id="KW-1185">Reference proteome</keyword>
<keyword evidence="1" id="KW-1133">Transmembrane helix</keyword>
<feature type="domain" description="Putative sensor" evidence="2">
    <location>
        <begin position="13"/>
        <end position="199"/>
    </location>
</feature>
<organism evidence="3 4">
    <name type="scientific">Nonomuraea zeae</name>
    <dbReference type="NCBI Taxonomy" id="1642303"/>
    <lineage>
        <taxon>Bacteria</taxon>
        <taxon>Bacillati</taxon>
        <taxon>Actinomycetota</taxon>
        <taxon>Actinomycetes</taxon>
        <taxon>Streptosporangiales</taxon>
        <taxon>Streptosporangiaceae</taxon>
        <taxon>Nonomuraea</taxon>
    </lineage>
</organism>
<feature type="transmembrane region" description="Helical" evidence="1">
    <location>
        <begin position="39"/>
        <end position="59"/>
    </location>
</feature>
<protein>
    <recommendedName>
        <fullName evidence="2">Putative sensor domain-containing protein</fullName>
    </recommendedName>
</protein>
<feature type="transmembrane region" description="Helical" evidence="1">
    <location>
        <begin position="105"/>
        <end position="127"/>
    </location>
</feature>
<evidence type="ECO:0000313" key="3">
    <source>
        <dbReference type="EMBL" id="TMR37294.1"/>
    </source>
</evidence>
<feature type="transmembrane region" description="Helical" evidence="1">
    <location>
        <begin position="163"/>
        <end position="184"/>
    </location>
</feature>
<feature type="transmembrane region" description="Helical" evidence="1">
    <location>
        <begin position="12"/>
        <end position="33"/>
    </location>
</feature>
<dbReference type="InterPro" id="IPR025828">
    <property type="entry name" value="Put_sensor_dom"/>
</dbReference>
<evidence type="ECO:0000259" key="2">
    <source>
        <dbReference type="Pfam" id="PF13796"/>
    </source>
</evidence>
<dbReference type="OrthoDB" id="5183772at2"/>
<keyword evidence="1" id="KW-0812">Transmembrane</keyword>
<gene>
    <name evidence="3" type="ORF">ETD85_08010</name>
</gene>
<name>A0A5S4GXW7_9ACTN</name>
<comment type="caution">
    <text evidence="3">The sequence shown here is derived from an EMBL/GenBank/DDBJ whole genome shotgun (WGS) entry which is preliminary data.</text>
</comment>
<reference evidence="3 4" key="1">
    <citation type="submission" date="2019-05" db="EMBL/GenBank/DDBJ databases">
        <title>Draft genome sequence of Nonomuraea zeae DSM 100528.</title>
        <authorList>
            <person name="Saricaoglu S."/>
            <person name="Isik K."/>
        </authorList>
    </citation>
    <scope>NUCLEOTIDE SEQUENCE [LARGE SCALE GENOMIC DNA]</scope>
    <source>
        <strain evidence="3 4">DSM 100528</strain>
    </source>
</reference>
<evidence type="ECO:0000313" key="4">
    <source>
        <dbReference type="Proteomes" id="UP000306628"/>
    </source>
</evidence>
<dbReference type="RefSeq" id="WP_138688975.1">
    <property type="nucleotide sequence ID" value="NZ_JBHSAZ010000002.1"/>
</dbReference>
<accession>A0A5S4GXW7</accession>
<keyword evidence="1" id="KW-0472">Membrane</keyword>
<proteinExistence type="predicted"/>
<dbReference type="EMBL" id="VCKX01000017">
    <property type="protein sequence ID" value="TMR37294.1"/>
    <property type="molecule type" value="Genomic_DNA"/>
</dbReference>
<evidence type="ECO:0000256" key="1">
    <source>
        <dbReference type="SAM" id="Phobius"/>
    </source>
</evidence>
<sequence>MRPLQRLATDTRYVLIGFPAAVVMFATVVTGVAAGLGSAVAFVGLPILAATAALARNLADIERVMLPGVLGHPVARPQYAAAPEGAGALRRLLNPLTSGQAAADLLYGIIAFPFAIASFVLVTVWWAGAIAGLTFPIYGWRIAAIPGSEVSLPGWLGLGHSDLAFVGFYTVAGVLFALTLPAVVRIAALLKASVAQVMLTRAAYPAPAPSPYAEAAWSASR</sequence>
<dbReference type="Pfam" id="PF13796">
    <property type="entry name" value="Sensor"/>
    <property type="match status" value="1"/>
</dbReference>
<dbReference type="AlphaFoldDB" id="A0A5S4GXW7"/>
<dbReference type="Proteomes" id="UP000306628">
    <property type="component" value="Unassembled WGS sequence"/>
</dbReference>